<gene>
    <name evidence="1" type="ORF">DXN05_09935</name>
</gene>
<dbReference type="Proteomes" id="UP000261284">
    <property type="component" value="Unassembled WGS sequence"/>
</dbReference>
<dbReference type="OrthoDB" id="982674at2"/>
<name>A0A3E1NMM7_9BACT</name>
<dbReference type="EMBL" id="QTJU01000002">
    <property type="protein sequence ID" value="RFM29068.1"/>
    <property type="molecule type" value="Genomic_DNA"/>
</dbReference>
<protein>
    <submittedName>
        <fullName evidence="1">Uncharacterized protein</fullName>
    </submittedName>
</protein>
<dbReference type="AlphaFoldDB" id="A0A3E1NMM7"/>
<keyword evidence="2" id="KW-1185">Reference proteome</keyword>
<evidence type="ECO:0000313" key="2">
    <source>
        <dbReference type="Proteomes" id="UP000261284"/>
    </source>
</evidence>
<organism evidence="1 2">
    <name type="scientific">Deminuibacter soli</name>
    <dbReference type="NCBI Taxonomy" id="2291815"/>
    <lineage>
        <taxon>Bacteria</taxon>
        <taxon>Pseudomonadati</taxon>
        <taxon>Bacteroidota</taxon>
        <taxon>Chitinophagia</taxon>
        <taxon>Chitinophagales</taxon>
        <taxon>Chitinophagaceae</taxon>
        <taxon>Deminuibacter</taxon>
    </lineage>
</organism>
<sequence>MDKIELRNGKTIERQSLTKEVYEDLLRNAEKRMDGFAGLKMEVDVLNDRRVLVEENGHYTIYYNLPDLQNVISDVKELENSSEMLLNKNSYGERFSEHVEELVRGLLSDLQMTDEKLDDSLLKKIDNKVRTLEHGGQSFNEDHLINYIALIGLMLTKYHGAVWQMEKADDGVTWNPYQVRNQEIQFFIYLYEDIFMNKVSADIVYEVYATMEDIIKYNLFRV</sequence>
<reference evidence="1 2" key="1">
    <citation type="submission" date="2018-08" db="EMBL/GenBank/DDBJ databases">
        <title>Chitinophagaceae sp. K23C18032701, a novel bacterium isolated from forest soil.</title>
        <authorList>
            <person name="Wang C."/>
        </authorList>
    </citation>
    <scope>NUCLEOTIDE SEQUENCE [LARGE SCALE GENOMIC DNA]</scope>
    <source>
        <strain evidence="1 2">K23C18032701</strain>
    </source>
</reference>
<comment type="caution">
    <text evidence="1">The sequence shown here is derived from an EMBL/GenBank/DDBJ whole genome shotgun (WGS) entry which is preliminary data.</text>
</comment>
<accession>A0A3E1NMM7</accession>
<evidence type="ECO:0000313" key="1">
    <source>
        <dbReference type="EMBL" id="RFM29068.1"/>
    </source>
</evidence>
<proteinExistence type="predicted"/>
<dbReference type="RefSeq" id="WP_116847053.1">
    <property type="nucleotide sequence ID" value="NZ_QTJU01000002.1"/>
</dbReference>